<proteinExistence type="predicted"/>
<evidence type="ECO:0000256" key="2">
    <source>
        <dbReference type="SAM" id="MobiDB-lite"/>
    </source>
</evidence>
<evidence type="ECO:0000313" key="4">
    <source>
        <dbReference type="Proteomes" id="UP000033900"/>
    </source>
</evidence>
<dbReference type="PATRIC" id="fig|273678.4.peg.1930"/>
<protein>
    <recommendedName>
        <fullName evidence="5">Cell division initiation protein</fullName>
    </recommendedName>
</protein>
<dbReference type="AlphaFoldDB" id="A0A0M2HK63"/>
<dbReference type="RefSeq" id="WP_045257575.1">
    <property type="nucleotide sequence ID" value="NZ_JYJB01000009.1"/>
</dbReference>
<dbReference type="Proteomes" id="UP000033900">
    <property type="component" value="Unassembled WGS sequence"/>
</dbReference>
<accession>A0A0M2HK63</accession>
<dbReference type="OrthoDB" id="3209732at2"/>
<feature type="compositionally biased region" description="Low complexity" evidence="2">
    <location>
        <begin position="394"/>
        <end position="409"/>
    </location>
</feature>
<comment type="caution">
    <text evidence="3">The sequence shown here is derived from an EMBL/GenBank/DDBJ whole genome shotgun (WGS) entry which is preliminary data.</text>
</comment>
<feature type="region of interest" description="Disordered" evidence="2">
    <location>
        <begin position="390"/>
        <end position="409"/>
    </location>
</feature>
<keyword evidence="4" id="KW-1185">Reference proteome</keyword>
<feature type="coiled-coil region" evidence="1">
    <location>
        <begin position="193"/>
        <end position="260"/>
    </location>
</feature>
<dbReference type="EMBL" id="JYJB01000009">
    <property type="protein sequence ID" value="KJL47142.1"/>
    <property type="molecule type" value="Genomic_DNA"/>
</dbReference>
<evidence type="ECO:0000313" key="3">
    <source>
        <dbReference type="EMBL" id="KJL47142.1"/>
    </source>
</evidence>
<sequence length="477" mass="52677">MSESPADNDFFDKLIEETPREQPGGFTASFRGYDKAEVDSALNTLRNQLQQLKADLADAEARHEDALEAVRAEERSAREQLEAELTAAKAQASDAEDRVSTLTNELVDAPRPEGKDAPSREQFEAILRVAEEQANVLIQNAAVQADRLMAAAREEVAAQRAEAEADATRIIAHAQHDADQIRLKIDTEFTAHEARIEREAAHAAEKVHQASQEATAIRTEAEKGAAALRALVTRETEQLRADAEREVREMNARVLEFEETLTRRQDDAQQEFLVLHNQAVAHAERITTDANEQVAASLDHAQRISAKADDYERLMRTQAAAIEADAQVRARDTLERARVKSQKIVESVTGHTSTVLRDAEDHARKLRWQQQQLASFMAEVRELIRPEGVFSDETPATAPRTDAAAAAPSTVEAADLDGLADVDDEVETFEAEIIEADPADVFLGDEVLEDELLDDDDATIDGKITIDVVEVEEPSSR</sequence>
<name>A0A0M2HK63_9MICO</name>
<organism evidence="3 4">
    <name type="scientific">Microbacterium hydrocarbonoxydans</name>
    <dbReference type="NCBI Taxonomy" id="273678"/>
    <lineage>
        <taxon>Bacteria</taxon>
        <taxon>Bacillati</taxon>
        <taxon>Actinomycetota</taxon>
        <taxon>Actinomycetes</taxon>
        <taxon>Micrococcales</taxon>
        <taxon>Microbacteriaceae</taxon>
        <taxon>Microbacterium</taxon>
    </lineage>
</organism>
<evidence type="ECO:0000256" key="1">
    <source>
        <dbReference type="SAM" id="Coils"/>
    </source>
</evidence>
<evidence type="ECO:0008006" key="5">
    <source>
        <dbReference type="Google" id="ProtNLM"/>
    </source>
</evidence>
<feature type="region of interest" description="Disordered" evidence="2">
    <location>
        <begin position="83"/>
        <end position="102"/>
    </location>
</feature>
<keyword evidence="1" id="KW-0175">Coiled coil</keyword>
<gene>
    <name evidence="3" type="ORF">RS84_01927</name>
</gene>
<dbReference type="STRING" id="273678.RS84_01927"/>
<reference evidence="3 4" key="1">
    <citation type="submission" date="2015-02" db="EMBL/GenBank/DDBJ databases">
        <title>Draft genome sequences of ten Microbacterium spp. with emphasis on heavy metal contaminated environments.</title>
        <authorList>
            <person name="Corretto E."/>
        </authorList>
    </citation>
    <scope>NUCLEOTIDE SEQUENCE [LARGE SCALE GENOMIC DNA]</scope>
    <source>
        <strain evidence="3 4">SA35</strain>
    </source>
</reference>